<dbReference type="Proteomes" id="UP000002204">
    <property type="component" value="Plasmid pREL1"/>
</dbReference>
<dbReference type="KEGG" id="rer:RER_pREL1-01950"/>
<sequence length="146" mass="16284">MEYPPETAIKSQFLVALDDTFQYLANSETSNSVRVNGFKMILSYIQIIEGSFSNCHLHNTIDNPSFAPEIDSIKSPSGRLLNEVEHKGSVDDEKIVAKLYDPAVRELLVNANGLSHNSQDLLETMAARLRNSERFLASNPKAQFTP</sequence>
<keyword evidence="1" id="KW-0614">Plasmid</keyword>
<name>Q3L9H5_RHOE4</name>
<evidence type="ECO:0000313" key="2">
    <source>
        <dbReference type="Proteomes" id="UP000002204"/>
    </source>
</evidence>
<evidence type="ECO:0000313" key="1">
    <source>
        <dbReference type="EMBL" id="BAE46138.1"/>
    </source>
</evidence>
<reference evidence="1 2" key="2">
    <citation type="journal article" date="2006" name="Environ. Microbiol.">
        <title>Sequence analysis of three plasmids harboured in Rhodococcus erythropolis strain PR4.</title>
        <authorList>
            <person name="Sekine M."/>
            <person name="Tanikawa S."/>
            <person name="Omata S."/>
            <person name="Saito M."/>
            <person name="Fujisawa T."/>
            <person name="Tsukatani N."/>
            <person name="Tajima T."/>
            <person name="Sekigawa T."/>
            <person name="Kosugi H."/>
            <person name="Matsuo Y."/>
            <person name="Nishiko R."/>
            <person name="Imamura K."/>
            <person name="Ito M."/>
            <person name="Narita H."/>
            <person name="Tago S."/>
            <person name="Fujita N."/>
            <person name="Harayama S."/>
        </authorList>
    </citation>
    <scope>NUCLEOTIDE SEQUENCE [LARGE SCALE GENOMIC DNA]</scope>
    <source>
        <strain evidence="2">PR4 / NBRC 100887</strain>
        <plasmid evidence="1 2">pREL1</plasmid>
    </source>
</reference>
<accession>Q3L9H5</accession>
<dbReference type="HOGENOM" id="CLU_1775961_0_0_11"/>
<proteinExistence type="predicted"/>
<dbReference type="AlphaFoldDB" id="Q3L9H5"/>
<dbReference type="EMBL" id="AP008931">
    <property type="protein sequence ID" value="BAE46138.1"/>
    <property type="molecule type" value="Genomic_DNA"/>
</dbReference>
<gene>
    <name evidence="1" type="ordered locus">RER_pREL1-01950</name>
</gene>
<reference evidence="2" key="1">
    <citation type="submission" date="2005-03" db="EMBL/GenBank/DDBJ databases">
        <title>Comparison of the complete genome sequences of Rhodococcus erythropolis PR4 and Rhodococcus opacus B4.</title>
        <authorList>
            <person name="Takarada H."/>
            <person name="Sekine M."/>
            <person name="Hosoyama A."/>
            <person name="Yamada R."/>
            <person name="Fujisawa T."/>
            <person name="Omata S."/>
            <person name="Shimizu A."/>
            <person name="Tsukatani N."/>
            <person name="Tanikawa S."/>
            <person name="Fujita N."/>
            <person name="Harayama S."/>
        </authorList>
    </citation>
    <scope>NUCLEOTIDE SEQUENCE [LARGE SCALE GENOMIC DNA]</scope>
    <source>
        <strain evidence="2">PR4 / NBRC 100887</strain>
        <plasmid evidence="2">pREL1</plasmid>
    </source>
</reference>
<organism evidence="1 2">
    <name type="scientific">Rhodococcus erythropolis (strain PR4 / NBRC 100887)</name>
    <dbReference type="NCBI Taxonomy" id="234621"/>
    <lineage>
        <taxon>Bacteria</taxon>
        <taxon>Bacillati</taxon>
        <taxon>Actinomycetota</taxon>
        <taxon>Actinomycetes</taxon>
        <taxon>Mycobacteriales</taxon>
        <taxon>Nocardiaceae</taxon>
        <taxon>Rhodococcus</taxon>
        <taxon>Rhodococcus erythropolis group</taxon>
    </lineage>
</organism>
<dbReference type="RefSeq" id="WP_011331600.1">
    <property type="nucleotide sequence ID" value="NC_007491.1"/>
</dbReference>
<geneLocation type="plasmid" evidence="1 2">
    <name>pREL1</name>
</geneLocation>
<protein>
    <submittedName>
        <fullName evidence="1">Uncharacterized protein</fullName>
    </submittedName>
</protein>